<feature type="region of interest" description="Disordered" evidence="1">
    <location>
        <begin position="140"/>
        <end position="175"/>
    </location>
</feature>
<dbReference type="STRING" id="4537.A0A0E0L5C2"/>
<dbReference type="eggNOG" id="ENOG502S1D9">
    <property type="taxonomic scope" value="Eukaryota"/>
</dbReference>
<reference evidence="3" key="2">
    <citation type="submission" date="2018-05" db="EMBL/GenBank/DDBJ databases">
        <title>OpunRS2 (Oryza punctata Reference Sequence Version 2).</title>
        <authorList>
            <person name="Zhang J."/>
            <person name="Kudrna D."/>
            <person name="Lee S."/>
            <person name="Talag J."/>
            <person name="Welchert J."/>
            <person name="Wing R.A."/>
        </authorList>
    </citation>
    <scope>NUCLEOTIDE SEQUENCE [LARGE SCALE GENOMIC DNA]</scope>
</reference>
<dbReference type="HOGENOM" id="CLU_042355_0_0_1"/>
<feature type="domain" description="DUF7086" evidence="2">
    <location>
        <begin position="216"/>
        <end position="348"/>
    </location>
</feature>
<proteinExistence type="predicted"/>
<dbReference type="PANTHER" id="PTHR34272:SF1">
    <property type="entry name" value="EXPRESSED PROTEIN"/>
    <property type="match status" value="1"/>
</dbReference>
<dbReference type="EnsemblPlants" id="OPUNC05G22310.1">
    <property type="protein sequence ID" value="OPUNC05G22310.1"/>
    <property type="gene ID" value="OPUNC05G22310"/>
</dbReference>
<dbReference type="Proteomes" id="UP000026962">
    <property type="component" value="Chromosome 5"/>
</dbReference>
<dbReference type="Gramene" id="OPUNC05G22310.1">
    <property type="protein sequence ID" value="OPUNC05G22310.1"/>
    <property type="gene ID" value="OPUNC05G22310"/>
</dbReference>
<dbReference type="AlphaFoldDB" id="A0A0E0L5C2"/>
<dbReference type="Pfam" id="PF23324">
    <property type="entry name" value="DUF7086"/>
    <property type="match status" value="1"/>
</dbReference>
<evidence type="ECO:0000259" key="2">
    <source>
        <dbReference type="Pfam" id="PF23324"/>
    </source>
</evidence>
<evidence type="ECO:0000256" key="1">
    <source>
        <dbReference type="SAM" id="MobiDB-lite"/>
    </source>
</evidence>
<reference evidence="3" key="1">
    <citation type="submission" date="2015-04" db="UniProtKB">
        <authorList>
            <consortium name="EnsemblPlants"/>
        </authorList>
    </citation>
    <scope>IDENTIFICATION</scope>
</reference>
<sequence length="362" mass="38954">MEDGSGAEDDNVPPWLKLSLGPVVYGDVDDDDSSCAPAVTTSTEERLPAPVLQQVLAAAGVDSGSAAHPSTAPVPDDDAAPSFVASATSWLVDHHDNDGVALMAAGMLFTSDANGLIPNGAVPVAHCFNFFGPSTSSLDMSHLHQQSSTTQRRSNASTASTSGTGGGSNNDDAAPANIAATNVANGSGNNNSGGNVLLNPPYPWATNEVAKHHSLDELARRGITTVQGEARCRRCDVRKVIVYNIDTKFREVSNYFRQNHQRMHDRAPARWMNPAVLNCDDCGHEKCVRPVIAAEKERINWLFLLLGETLGLCTLDQLKYFCAHTNRHRTGAKDRVLFSTYEELCNQLLPGLITGHDQLRMH</sequence>
<organism evidence="3">
    <name type="scientific">Oryza punctata</name>
    <name type="common">Red rice</name>
    <dbReference type="NCBI Taxonomy" id="4537"/>
    <lineage>
        <taxon>Eukaryota</taxon>
        <taxon>Viridiplantae</taxon>
        <taxon>Streptophyta</taxon>
        <taxon>Embryophyta</taxon>
        <taxon>Tracheophyta</taxon>
        <taxon>Spermatophyta</taxon>
        <taxon>Magnoliopsida</taxon>
        <taxon>Liliopsida</taxon>
        <taxon>Poales</taxon>
        <taxon>Poaceae</taxon>
        <taxon>BOP clade</taxon>
        <taxon>Oryzoideae</taxon>
        <taxon>Oryzeae</taxon>
        <taxon>Oryzinae</taxon>
        <taxon>Oryza</taxon>
    </lineage>
</organism>
<feature type="compositionally biased region" description="Low complexity" evidence="1">
    <location>
        <begin position="146"/>
        <end position="162"/>
    </location>
</feature>
<accession>A0A0E0L5C2</accession>
<name>A0A0E0L5C2_ORYPU</name>
<protein>
    <recommendedName>
        <fullName evidence="2">DUF7086 domain-containing protein</fullName>
    </recommendedName>
</protein>
<dbReference type="PANTHER" id="PTHR34272">
    <property type="entry name" value="EXPRESSED PROTEIN"/>
    <property type="match status" value="1"/>
</dbReference>
<evidence type="ECO:0000313" key="3">
    <source>
        <dbReference type="EnsemblPlants" id="OPUNC05G22310.1"/>
    </source>
</evidence>
<evidence type="ECO:0000313" key="4">
    <source>
        <dbReference type="Proteomes" id="UP000026962"/>
    </source>
</evidence>
<keyword evidence="4" id="KW-1185">Reference proteome</keyword>
<dbReference type="InterPro" id="IPR055513">
    <property type="entry name" value="DUF7086"/>
</dbReference>